<evidence type="ECO:0000256" key="3">
    <source>
        <dbReference type="ARBA" id="ARBA00023163"/>
    </source>
</evidence>
<dbReference type="EMBL" id="JBHTOH010000085">
    <property type="protein sequence ID" value="MFD1411687.1"/>
    <property type="molecule type" value="Genomic_DNA"/>
</dbReference>
<dbReference type="InterPro" id="IPR000524">
    <property type="entry name" value="Tscrpt_reg_HTH_GntR"/>
</dbReference>
<dbReference type="PROSITE" id="PS50949">
    <property type="entry name" value="HTH_GNTR"/>
    <property type="match status" value="1"/>
</dbReference>
<evidence type="ECO:0000256" key="2">
    <source>
        <dbReference type="ARBA" id="ARBA00023125"/>
    </source>
</evidence>
<accession>A0ABW4BN92</accession>
<protein>
    <submittedName>
        <fullName evidence="5">GntR family transcriptional regulator</fullName>
    </submittedName>
</protein>
<evidence type="ECO:0000313" key="6">
    <source>
        <dbReference type="Proteomes" id="UP001597191"/>
    </source>
</evidence>
<dbReference type="InterPro" id="IPR036388">
    <property type="entry name" value="WH-like_DNA-bd_sf"/>
</dbReference>
<dbReference type="CDD" id="cd07377">
    <property type="entry name" value="WHTH_GntR"/>
    <property type="match status" value="1"/>
</dbReference>
<evidence type="ECO:0000313" key="5">
    <source>
        <dbReference type="EMBL" id="MFD1411687.1"/>
    </source>
</evidence>
<name>A0ABW4BN92_9LACO</name>
<comment type="caution">
    <text evidence="5">The sequence shown here is derived from an EMBL/GenBank/DDBJ whole genome shotgun (WGS) entry which is preliminary data.</text>
</comment>
<dbReference type="PANTHER" id="PTHR38445">
    <property type="entry name" value="HTH-TYPE TRANSCRIPTIONAL REPRESSOR YTRA"/>
    <property type="match status" value="1"/>
</dbReference>
<dbReference type="InterPro" id="IPR036390">
    <property type="entry name" value="WH_DNA-bd_sf"/>
</dbReference>
<keyword evidence="2" id="KW-0238">DNA-binding</keyword>
<evidence type="ECO:0000259" key="4">
    <source>
        <dbReference type="PROSITE" id="PS50949"/>
    </source>
</evidence>
<sequence length="120" mass="13851">MAPNFSGQAYYERLAFKIKTEILQGIWQPGDKLPSVRDMAVQENLNPNTVAKTYRLLESQQQIYTEPGRGSFISQPAEQVNQQQVAKLHHQFQQFVVEARAQGLTQNQLQAWLTEQFQEE</sequence>
<keyword evidence="3" id="KW-0804">Transcription</keyword>
<reference evidence="6" key="1">
    <citation type="journal article" date="2019" name="Int. J. Syst. Evol. Microbiol.">
        <title>The Global Catalogue of Microorganisms (GCM) 10K type strain sequencing project: providing services to taxonomists for standard genome sequencing and annotation.</title>
        <authorList>
            <consortium name="The Broad Institute Genomics Platform"/>
            <consortium name="The Broad Institute Genome Sequencing Center for Infectious Disease"/>
            <person name="Wu L."/>
            <person name="Ma J."/>
        </authorList>
    </citation>
    <scope>NUCLEOTIDE SEQUENCE [LARGE SCALE GENOMIC DNA]</scope>
    <source>
        <strain evidence="6">CCM 8937</strain>
    </source>
</reference>
<proteinExistence type="predicted"/>
<organism evidence="5 6">
    <name type="scientific">Lapidilactobacillus gannanensis</name>
    <dbReference type="NCBI Taxonomy" id="2486002"/>
    <lineage>
        <taxon>Bacteria</taxon>
        <taxon>Bacillati</taxon>
        <taxon>Bacillota</taxon>
        <taxon>Bacilli</taxon>
        <taxon>Lactobacillales</taxon>
        <taxon>Lactobacillaceae</taxon>
        <taxon>Lapidilactobacillus</taxon>
    </lineage>
</organism>
<dbReference type="Proteomes" id="UP001597191">
    <property type="component" value="Unassembled WGS sequence"/>
</dbReference>
<dbReference type="Pfam" id="PF00392">
    <property type="entry name" value="GntR"/>
    <property type="match status" value="1"/>
</dbReference>
<dbReference type="SUPFAM" id="SSF46785">
    <property type="entry name" value="Winged helix' DNA-binding domain"/>
    <property type="match status" value="1"/>
</dbReference>
<gene>
    <name evidence="5" type="ORF">ACFQ4R_08830</name>
</gene>
<dbReference type="PANTHER" id="PTHR38445:SF9">
    <property type="entry name" value="HTH-TYPE TRANSCRIPTIONAL REPRESSOR YTRA"/>
    <property type="match status" value="1"/>
</dbReference>
<dbReference type="SMART" id="SM00345">
    <property type="entry name" value="HTH_GNTR"/>
    <property type="match status" value="1"/>
</dbReference>
<dbReference type="Gene3D" id="1.10.10.10">
    <property type="entry name" value="Winged helix-like DNA-binding domain superfamily/Winged helix DNA-binding domain"/>
    <property type="match status" value="1"/>
</dbReference>
<keyword evidence="6" id="KW-1185">Reference proteome</keyword>
<dbReference type="RefSeq" id="WP_125650285.1">
    <property type="nucleotide sequence ID" value="NZ_JBHTOH010000085.1"/>
</dbReference>
<evidence type="ECO:0000256" key="1">
    <source>
        <dbReference type="ARBA" id="ARBA00023015"/>
    </source>
</evidence>
<keyword evidence="1" id="KW-0805">Transcription regulation</keyword>
<feature type="domain" description="HTH gntR-type" evidence="4">
    <location>
        <begin position="8"/>
        <end position="76"/>
    </location>
</feature>